<dbReference type="PANTHER" id="PTHR38659">
    <property type="entry name" value="METAL-DEPENDENT PHOSPHOHYDROLASE"/>
    <property type="match status" value="1"/>
</dbReference>
<dbReference type="STRING" id="39950.BCB69_00080"/>
<dbReference type="PROSITE" id="PS51257">
    <property type="entry name" value="PROKAR_LIPOPROTEIN"/>
    <property type="match status" value="1"/>
</dbReference>
<dbReference type="EMBL" id="CP017037">
    <property type="protein sequence ID" value="AOH38530.1"/>
    <property type="molecule type" value="Genomic_DNA"/>
</dbReference>
<gene>
    <name evidence="1" type="ORF">BCB69_00080</name>
</gene>
<dbReference type="PANTHER" id="PTHR38659:SF1">
    <property type="entry name" value="METAL DEPENDENT PHOSPHOHYDROLASE"/>
    <property type="match status" value="1"/>
</dbReference>
<dbReference type="SUPFAM" id="SSF109604">
    <property type="entry name" value="HD-domain/PDEase-like"/>
    <property type="match status" value="1"/>
</dbReference>
<evidence type="ECO:0000313" key="2">
    <source>
        <dbReference type="Proteomes" id="UP000094757"/>
    </source>
</evidence>
<organism evidence="1 2">
    <name type="scientific">Dialister pneumosintes</name>
    <dbReference type="NCBI Taxonomy" id="39950"/>
    <lineage>
        <taxon>Bacteria</taxon>
        <taxon>Bacillati</taxon>
        <taxon>Bacillota</taxon>
        <taxon>Negativicutes</taxon>
        <taxon>Veillonellales</taxon>
        <taxon>Veillonellaceae</taxon>
        <taxon>Dialister</taxon>
    </lineage>
</organism>
<sequence>MKLTLAKAKEILQKHTIEEHLFIHAAAVSACMEAMADYFQEDKDHWAAIGYLHDVDYEKYPKEHCHHVHELLDTEDIDSPDIESIISHGFRVCNVTREPKTSMEKSLITVDGLSGLVMAYALMRPEGLDGMTVKGLKKKFKDKRFAEGVDRQTIKEGLERLGIEPSIVMQACIDGMKVHEQELGLHKD</sequence>
<reference evidence="2" key="1">
    <citation type="submission" date="2016-08" db="EMBL/GenBank/DDBJ databases">
        <authorList>
            <person name="Holder M.E."/>
            <person name="Ajami N.J."/>
            <person name="Petrosino J.F."/>
        </authorList>
    </citation>
    <scope>NUCLEOTIDE SEQUENCE [LARGE SCALE GENOMIC DNA]</scope>
    <source>
        <strain evidence="2">F0677</strain>
    </source>
</reference>
<protein>
    <recommendedName>
        <fullName evidence="3">Hydrolase</fullName>
    </recommendedName>
</protein>
<evidence type="ECO:0008006" key="3">
    <source>
        <dbReference type="Google" id="ProtNLM"/>
    </source>
</evidence>
<dbReference type="AlphaFoldDB" id="A0A1B3WC33"/>
<dbReference type="Gene3D" id="1.10.3210.10">
    <property type="entry name" value="Hypothetical protein af1432"/>
    <property type="match status" value="1"/>
</dbReference>
<dbReference type="KEGG" id="dpn:BCB69_00080"/>
<dbReference type="Proteomes" id="UP000094757">
    <property type="component" value="Chromosome"/>
</dbReference>
<proteinExistence type="predicted"/>
<dbReference type="RefSeq" id="WP_069176665.1">
    <property type="nucleotide sequence ID" value="NZ_CP017037.1"/>
</dbReference>
<accession>A0A1B3WC33</accession>
<name>A0A1B3WC33_9FIRM</name>
<evidence type="ECO:0000313" key="1">
    <source>
        <dbReference type="EMBL" id="AOH38530.1"/>
    </source>
</evidence>